<keyword evidence="4" id="KW-1185">Reference proteome</keyword>
<feature type="transmembrane region" description="Helical" evidence="2">
    <location>
        <begin position="23"/>
        <end position="48"/>
    </location>
</feature>
<name>A0A8S1D252_9INSE</name>
<reference evidence="3 4" key="1">
    <citation type="submission" date="2020-04" db="EMBL/GenBank/DDBJ databases">
        <authorList>
            <person name="Alioto T."/>
            <person name="Alioto T."/>
            <person name="Gomez Garrido J."/>
        </authorList>
    </citation>
    <scope>NUCLEOTIDE SEQUENCE [LARGE SCALE GENOMIC DNA]</scope>
</reference>
<evidence type="ECO:0000256" key="2">
    <source>
        <dbReference type="SAM" id="Phobius"/>
    </source>
</evidence>
<organism evidence="3 4">
    <name type="scientific">Cloeon dipterum</name>
    <dbReference type="NCBI Taxonomy" id="197152"/>
    <lineage>
        <taxon>Eukaryota</taxon>
        <taxon>Metazoa</taxon>
        <taxon>Ecdysozoa</taxon>
        <taxon>Arthropoda</taxon>
        <taxon>Hexapoda</taxon>
        <taxon>Insecta</taxon>
        <taxon>Pterygota</taxon>
        <taxon>Palaeoptera</taxon>
        <taxon>Ephemeroptera</taxon>
        <taxon>Pisciforma</taxon>
        <taxon>Baetidae</taxon>
        <taxon>Cloeon</taxon>
    </lineage>
</organism>
<comment type="caution">
    <text evidence="3">The sequence shown here is derived from an EMBL/GenBank/DDBJ whole genome shotgun (WGS) entry which is preliminary data.</text>
</comment>
<keyword evidence="2" id="KW-1133">Transmembrane helix</keyword>
<keyword evidence="2" id="KW-0812">Transmembrane</keyword>
<feature type="compositionally biased region" description="Polar residues" evidence="1">
    <location>
        <begin position="79"/>
        <end position="94"/>
    </location>
</feature>
<accession>A0A8S1D252</accession>
<evidence type="ECO:0000256" key="1">
    <source>
        <dbReference type="SAM" id="MobiDB-lite"/>
    </source>
</evidence>
<dbReference type="AlphaFoldDB" id="A0A8S1D252"/>
<gene>
    <name evidence="3" type="ORF">CLODIP_2_CD13076</name>
</gene>
<evidence type="ECO:0000313" key="3">
    <source>
        <dbReference type="EMBL" id="CAB3375667.1"/>
    </source>
</evidence>
<proteinExistence type="predicted"/>
<sequence length="157" mass="17606">MASLDCPEREQFDYKNFGEKFDLILLLAICQAALLLAIFIGVVVMIIWMEKFVVTRADQGLKSSNECKQETSLEEPTNEQDSGSKTGETKNQGNPEPEVAQNVDDKLVGESVASSIRVVPENPLTYDYAYVHGRFCSARFNGEPEGFYERPIDMPNM</sequence>
<evidence type="ECO:0000313" key="4">
    <source>
        <dbReference type="Proteomes" id="UP000494165"/>
    </source>
</evidence>
<feature type="region of interest" description="Disordered" evidence="1">
    <location>
        <begin position="61"/>
        <end position="104"/>
    </location>
</feature>
<dbReference type="EMBL" id="CADEPI010000116">
    <property type="protein sequence ID" value="CAB3375667.1"/>
    <property type="molecule type" value="Genomic_DNA"/>
</dbReference>
<keyword evidence="2" id="KW-0472">Membrane</keyword>
<dbReference type="Proteomes" id="UP000494165">
    <property type="component" value="Unassembled WGS sequence"/>
</dbReference>
<protein>
    <submittedName>
        <fullName evidence="3">Uncharacterized protein</fullName>
    </submittedName>
</protein>